<dbReference type="InterPro" id="IPR021109">
    <property type="entry name" value="Peptidase_aspartic_dom_sf"/>
</dbReference>
<evidence type="ECO:0000313" key="2">
    <source>
        <dbReference type="EMBL" id="GHA51969.1"/>
    </source>
</evidence>
<keyword evidence="3" id="KW-1185">Reference proteome</keyword>
<evidence type="ECO:0000256" key="1">
    <source>
        <dbReference type="SAM" id="SignalP"/>
    </source>
</evidence>
<reference evidence="2" key="1">
    <citation type="journal article" date="2014" name="Int. J. Syst. Evol. Microbiol.">
        <title>Complete genome sequence of Corynebacterium casei LMG S-19264T (=DSM 44701T), isolated from a smear-ripened cheese.</title>
        <authorList>
            <consortium name="US DOE Joint Genome Institute (JGI-PGF)"/>
            <person name="Walter F."/>
            <person name="Albersmeier A."/>
            <person name="Kalinowski J."/>
            <person name="Ruckert C."/>
        </authorList>
    </citation>
    <scope>NUCLEOTIDE SEQUENCE</scope>
    <source>
        <strain evidence="2">KCTC 12719</strain>
    </source>
</reference>
<dbReference type="EMBL" id="BMXB01000033">
    <property type="protein sequence ID" value="GHA51969.1"/>
    <property type="molecule type" value="Genomic_DNA"/>
</dbReference>
<comment type="caution">
    <text evidence="2">The sequence shown here is derived from an EMBL/GenBank/DDBJ whole genome shotgun (WGS) entry which is preliminary data.</text>
</comment>
<dbReference type="Gene3D" id="2.40.70.10">
    <property type="entry name" value="Acid Proteases"/>
    <property type="match status" value="2"/>
</dbReference>
<dbReference type="RefSeq" id="WP_189606411.1">
    <property type="nucleotide sequence ID" value="NZ_BMXB01000033.1"/>
</dbReference>
<feature type="signal peptide" evidence="1">
    <location>
        <begin position="1"/>
        <end position="24"/>
    </location>
</feature>
<dbReference type="InterPro" id="IPR034122">
    <property type="entry name" value="Retropepsin-like_bacterial"/>
</dbReference>
<evidence type="ECO:0000313" key="3">
    <source>
        <dbReference type="Proteomes" id="UP000610456"/>
    </source>
</evidence>
<dbReference type="CDD" id="cd05483">
    <property type="entry name" value="retropepsin_like_bacteria"/>
    <property type="match status" value="1"/>
</dbReference>
<dbReference type="Pfam" id="PF13650">
    <property type="entry name" value="Asp_protease_2"/>
    <property type="match status" value="1"/>
</dbReference>
<gene>
    <name evidence="2" type="ORF">GCM10007103_35450</name>
</gene>
<accession>A0A918W2N7</accession>
<dbReference type="AlphaFoldDB" id="A0A918W2N7"/>
<proteinExistence type="predicted"/>
<evidence type="ECO:0008006" key="4">
    <source>
        <dbReference type="Google" id="ProtNLM"/>
    </source>
</evidence>
<organism evidence="2 3">
    <name type="scientific">Salinimicrobium marinum</name>
    <dbReference type="NCBI Taxonomy" id="680283"/>
    <lineage>
        <taxon>Bacteria</taxon>
        <taxon>Pseudomonadati</taxon>
        <taxon>Bacteroidota</taxon>
        <taxon>Flavobacteriia</taxon>
        <taxon>Flavobacteriales</taxon>
        <taxon>Flavobacteriaceae</taxon>
        <taxon>Salinimicrobium</taxon>
    </lineage>
</organism>
<protein>
    <recommendedName>
        <fullName evidence="4">Aspartyl protease</fullName>
    </recommendedName>
</protein>
<sequence length="314" mass="35693">MKIAKVFIYFIALILINSCSGSKAAKYFKEGKTEQENYKVSLPFEMKDGWIIVPVEIKNKTYKFLFDTGTPTLVSKELAESLNMEVIDSVNAKDVYNASQQNKYTRIENIKLGTIDFAGTTALINDFNATPIWSSLNIDGFIGSNLMQHAIWDIDFNKKQITITDNESKLNLPEEIIENKLFIGIAGLPSIACKINGKKVWNFAVDSGYNGGIVIPFSEFEKQIEKDQISDFTKADTRGVIGVYGEQKSTRESYTGIINEIEFGNSTLKNEKVYSEQYLDKIFGLDFFRNYRVILNWNSKRIKLVEYEQNTSSI</sequence>
<feature type="chain" id="PRO_5037227620" description="Aspartyl protease" evidence="1">
    <location>
        <begin position="25"/>
        <end position="314"/>
    </location>
</feature>
<reference evidence="2" key="2">
    <citation type="submission" date="2020-09" db="EMBL/GenBank/DDBJ databases">
        <authorList>
            <person name="Sun Q."/>
            <person name="Kim S."/>
        </authorList>
    </citation>
    <scope>NUCLEOTIDE SEQUENCE</scope>
    <source>
        <strain evidence="2">KCTC 12719</strain>
    </source>
</reference>
<keyword evidence="1" id="KW-0732">Signal</keyword>
<dbReference type="Proteomes" id="UP000610456">
    <property type="component" value="Unassembled WGS sequence"/>
</dbReference>
<name>A0A918W2N7_9FLAO</name>